<evidence type="ECO:0000256" key="2">
    <source>
        <dbReference type="SAM" id="Phobius"/>
    </source>
</evidence>
<keyword evidence="2" id="KW-1133">Transmembrane helix</keyword>
<feature type="coiled-coil region" evidence="1">
    <location>
        <begin position="39"/>
        <end position="80"/>
    </location>
</feature>
<evidence type="ECO:0000313" key="4">
    <source>
        <dbReference type="Proteomes" id="UP001595075"/>
    </source>
</evidence>
<gene>
    <name evidence="3" type="ORF">VTL71DRAFT_7323</name>
</gene>
<accession>A0ABR4BWC7</accession>
<dbReference type="Proteomes" id="UP001595075">
    <property type="component" value="Unassembled WGS sequence"/>
</dbReference>
<feature type="transmembrane region" description="Helical" evidence="2">
    <location>
        <begin position="414"/>
        <end position="433"/>
    </location>
</feature>
<keyword evidence="4" id="KW-1185">Reference proteome</keyword>
<feature type="coiled-coil region" evidence="1">
    <location>
        <begin position="113"/>
        <end position="181"/>
    </location>
</feature>
<reference evidence="3 4" key="1">
    <citation type="journal article" date="2024" name="Commun. Biol.">
        <title>Comparative genomic analysis of thermophilic fungi reveals convergent evolutionary adaptations and gene losses.</title>
        <authorList>
            <person name="Steindorff A.S."/>
            <person name="Aguilar-Pontes M.V."/>
            <person name="Robinson A.J."/>
            <person name="Andreopoulos B."/>
            <person name="LaButti K."/>
            <person name="Kuo A."/>
            <person name="Mondo S."/>
            <person name="Riley R."/>
            <person name="Otillar R."/>
            <person name="Haridas S."/>
            <person name="Lipzen A."/>
            <person name="Grimwood J."/>
            <person name="Schmutz J."/>
            <person name="Clum A."/>
            <person name="Reid I.D."/>
            <person name="Moisan M.C."/>
            <person name="Butler G."/>
            <person name="Nguyen T.T.M."/>
            <person name="Dewar K."/>
            <person name="Conant G."/>
            <person name="Drula E."/>
            <person name="Henrissat B."/>
            <person name="Hansel C."/>
            <person name="Singer S."/>
            <person name="Hutchinson M.I."/>
            <person name="de Vries R.P."/>
            <person name="Natvig D.O."/>
            <person name="Powell A.J."/>
            <person name="Tsang A."/>
            <person name="Grigoriev I.V."/>
        </authorList>
    </citation>
    <scope>NUCLEOTIDE SEQUENCE [LARGE SCALE GENOMIC DNA]</scope>
    <source>
        <strain evidence="3 4">CBS 494.80</strain>
    </source>
</reference>
<sequence length="464" mass="52318">MEKGVDAGDLEKGLNSREVDRTDVCATESCQEDVKVSSSNQLQDKIRETEAEIERREGETQALKAKIQALEDEKHVVNLQYLAEVETHTQNFNADQQARELEIQAVELGKQAIQQAEEALNQEFNAKVEAIEAEIREFKEESQARLATEIETITKTSNAERQALEQQAQAAQQALDDLELDRVKRSMEHKLKLQDFHSKQKDVIRNSLVELLIERDNLTGESARTRSAKDLIPYEKRIGSAHLNNMLFLRAKVLKHDRLPGMAAEKSARGEPEVEERLNSLQSLDRLEEIRIDLANYTTAQRDFQYWKDTCRSRKSNPVMDYYEDGEILALIELDSLAKTHWESVVFEYYSTDFNINHTGVATDKVRQAEELSDAVDTEIGRKAFIERFLMALFGGLTLIGPMLIMSLHSTKLTQLLTTSLFVIAVAMALAFLKDLQPKDIIIATVAYAAVLVVFVGAGSGVSS</sequence>
<organism evidence="3 4">
    <name type="scientific">Oculimacula yallundae</name>
    <dbReference type="NCBI Taxonomy" id="86028"/>
    <lineage>
        <taxon>Eukaryota</taxon>
        <taxon>Fungi</taxon>
        <taxon>Dikarya</taxon>
        <taxon>Ascomycota</taxon>
        <taxon>Pezizomycotina</taxon>
        <taxon>Leotiomycetes</taxon>
        <taxon>Helotiales</taxon>
        <taxon>Ploettnerulaceae</taxon>
        <taxon>Oculimacula</taxon>
    </lineage>
</organism>
<evidence type="ECO:0000313" key="3">
    <source>
        <dbReference type="EMBL" id="KAL2061945.1"/>
    </source>
</evidence>
<protein>
    <submittedName>
        <fullName evidence="3">Uncharacterized protein</fullName>
    </submittedName>
</protein>
<comment type="caution">
    <text evidence="3">The sequence shown here is derived from an EMBL/GenBank/DDBJ whole genome shotgun (WGS) entry which is preliminary data.</text>
</comment>
<dbReference type="EMBL" id="JAZHXI010000018">
    <property type="protein sequence ID" value="KAL2061945.1"/>
    <property type="molecule type" value="Genomic_DNA"/>
</dbReference>
<feature type="transmembrane region" description="Helical" evidence="2">
    <location>
        <begin position="389"/>
        <end position="408"/>
    </location>
</feature>
<proteinExistence type="predicted"/>
<keyword evidence="2" id="KW-0472">Membrane</keyword>
<feature type="transmembrane region" description="Helical" evidence="2">
    <location>
        <begin position="440"/>
        <end position="462"/>
    </location>
</feature>
<keyword evidence="2" id="KW-0812">Transmembrane</keyword>
<evidence type="ECO:0000256" key="1">
    <source>
        <dbReference type="SAM" id="Coils"/>
    </source>
</evidence>
<name>A0ABR4BWC7_9HELO</name>
<keyword evidence="1" id="KW-0175">Coiled coil</keyword>